<dbReference type="Gene3D" id="3.40.50.150">
    <property type="entry name" value="Vaccinia Virus protein VP39"/>
    <property type="match status" value="1"/>
</dbReference>
<dbReference type="InterPro" id="IPR029063">
    <property type="entry name" value="SAM-dependent_MTases_sf"/>
</dbReference>
<dbReference type="PRINTS" id="PR00996">
    <property type="entry name" value="CHERMTFRASE"/>
</dbReference>
<reference evidence="7 8" key="1">
    <citation type="submission" date="2016-10" db="EMBL/GenBank/DDBJ databases">
        <authorList>
            <person name="de Groot N.N."/>
        </authorList>
    </citation>
    <scope>NUCLEOTIDE SEQUENCE [LARGE SCALE GENOMIC DNA]</scope>
    <source>
        <strain evidence="7 8">CGMCC 1.5337</strain>
    </source>
</reference>
<dbReference type="SMART" id="SM00138">
    <property type="entry name" value="MeTrc"/>
    <property type="match status" value="1"/>
</dbReference>
<dbReference type="STRING" id="355548.SAMN04487945_0462"/>
<sequence>MTEFGDLLDFVENETGFATSYYDESYLDRRISARMRRRGVDTYGEYLDLLREDDAGERAELLDTLSVNVTQFFRDEKVWAALRDVLVETADDVRTVDIWSAACADGREPYSIAMLALDAGLDPRNVNILATDIDEDALSRARAGWYESTRTADISDQLSFLDNPGEYVDRDGDRGFQVADHVKDLVTFERHDLITDDPKSGFDLVACRNVCIYIDKQYKLPILDTVSQSIREGGHLVLGQTETLPGEVKERFEAADPRIRIYRRVPDT</sequence>
<evidence type="ECO:0000256" key="2">
    <source>
        <dbReference type="ARBA" id="ARBA00012534"/>
    </source>
</evidence>
<keyword evidence="4 7" id="KW-0808">Transferase</keyword>
<organism evidence="7 8">
    <name type="scientific">Halobacterium jilantaiense</name>
    <dbReference type="NCBI Taxonomy" id="355548"/>
    <lineage>
        <taxon>Archaea</taxon>
        <taxon>Methanobacteriati</taxon>
        <taxon>Methanobacteriota</taxon>
        <taxon>Stenosarchaea group</taxon>
        <taxon>Halobacteria</taxon>
        <taxon>Halobacteriales</taxon>
        <taxon>Halobacteriaceae</taxon>
        <taxon>Halobacterium</taxon>
    </lineage>
</organism>
<comment type="catalytic activity">
    <reaction evidence="1">
        <text>L-glutamyl-[protein] + S-adenosyl-L-methionine = [protein]-L-glutamate 5-O-methyl ester + S-adenosyl-L-homocysteine</text>
        <dbReference type="Rhea" id="RHEA:24452"/>
        <dbReference type="Rhea" id="RHEA-COMP:10208"/>
        <dbReference type="Rhea" id="RHEA-COMP:10311"/>
        <dbReference type="ChEBI" id="CHEBI:29973"/>
        <dbReference type="ChEBI" id="CHEBI:57856"/>
        <dbReference type="ChEBI" id="CHEBI:59789"/>
        <dbReference type="ChEBI" id="CHEBI:82795"/>
        <dbReference type="EC" id="2.1.1.80"/>
    </reaction>
</comment>
<accession>A0A1I0MYB2</accession>
<evidence type="ECO:0000256" key="5">
    <source>
        <dbReference type="ARBA" id="ARBA00022691"/>
    </source>
</evidence>
<dbReference type="InterPro" id="IPR000780">
    <property type="entry name" value="CheR_MeTrfase"/>
</dbReference>
<dbReference type="InterPro" id="IPR022642">
    <property type="entry name" value="CheR_C"/>
</dbReference>
<evidence type="ECO:0000256" key="3">
    <source>
        <dbReference type="ARBA" id="ARBA00022603"/>
    </source>
</evidence>
<dbReference type="Proteomes" id="UP000198518">
    <property type="component" value="Unassembled WGS sequence"/>
</dbReference>
<dbReference type="SUPFAM" id="SSF47757">
    <property type="entry name" value="Chemotaxis receptor methyltransferase CheR, N-terminal domain"/>
    <property type="match status" value="1"/>
</dbReference>
<keyword evidence="5" id="KW-0949">S-adenosyl-L-methionine</keyword>
<dbReference type="AlphaFoldDB" id="A0A1I0MYB2"/>
<dbReference type="GO" id="GO:0008983">
    <property type="term" value="F:protein-glutamate O-methyltransferase activity"/>
    <property type="evidence" value="ECO:0007669"/>
    <property type="project" value="UniProtKB-EC"/>
</dbReference>
<dbReference type="GO" id="GO:0032259">
    <property type="term" value="P:methylation"/>
    <property type="evidence" value="ECO:0007669"/>
    <property type="project" value="UniProtKB-KW"/>
</dbReference>
<dbReference type="EC" id="2.1.1.80" evidence="2"/>
<dbReference type="PANTHER" id="PTHR24422:SF10">
    <property type="entry name" value="CHEMOTAXIS PROTEIN METHYLTRANSFERASE 2"/>
    <property type="match status" value="1"/>
</dbReference>
<keyword evidence="3 7" id="KW-0489">Methyltransferase</keyword>
<dbReference type="SUPFAM" id="SSF53335">
    <property type="entry name" value="S-adenosyl-L-methionine-dependent methyltransferases"/>
    <property type="match status" value="1"/>
</dbReference>
<dbReference type="InterPro" id="IPR022641">
    <property type="entry name" value="CheR_N"/>
</dbReference>
<evidence type="ECO:0000256" key="4">
    <source>
        <dbReference type="ARBA" id="ARBA00022679"/>
    </source>
</evidence>
<dbReference type="InterPro" id="IPR036804">
    <property type="entry name" value="CheR_N_sf"/>
</dbReference>
<dbReference type="PANTHER" id="PTHR24422">
    <property type="entry name" value="CHEMOTAXIS PROTEIN METHYLTRANSFERASE"/>
    <property type="match status" value="1"/>
</dbReference>
<evidence type="ECO:0000256" key="1">
    <source>
        <dbReference type="ARBA" id="ARBA00001541"/>
    </source>
</evidence>
<name>A0A1I0MYB2_9EURY</name>
<dbReference type="Pfam" id="PF03705">
    <property type="entry name" value="CheR_N"/>
    <property type="match status" value="1"/>
</dbReference>
<dbReference type="InterPro" id="IPR050903">
    <property type="entry name" value="Bact_Chemotaxis_MeTrfase"/>
</dbReference>
<protein>
    <recommendedName>
        <fullName evidence="2">protein-glutamate O-methyltransferase</fullName>
        <ecNumber evidence="2">2.1.1.80</ecNumber>
    </recommendedName>
</protein>
<proteinExistence type="predicted"/>
<dbReference type="OrthoDB" id="10657at2157"/>
<evidence type="ECO:0000313" key="8">
    <source>
        <dbReference type="Proteomes" id="UP000198518"/>
    </source>
</evidence>
<evidence type="ECO:0000259" key="6">
    <source>
        <dbReference type="PROSITE" id="PS50123"/>
    </source>
</evidence>
<dbReference type="RefSeq" id="WP_089667658.1">
    <property type="nucleotide sequence ID" value="NZ_FOJA01000001.1"/>
</dbReference>
<evidence type="ECO:0000313" key="7">
    <source>
        <dbReference type="EMBL" id="SEV93635.1"/>
    </source>
</evidence>
<dbReference type="Gene3D" id="1.10.155.10">
    <property type="entry name" value="Chemotaxis receptor methyltransferase CheR, N-terminal domain"/>
    <property type="match status" value="1"/>
</dbReference>
<dbReference type="PROSITE" id="PS50123">
    <property type="entry name" value="CHER"/>
    <property type="match status" value="1"/>
</dbReference>
<gene>
    <name evidence="7" type="ORF">SAMN04487945_0462</name>
</gene>
<dbReference type="EMBL" id="FOJA01000001">
    <property type="protein sequence ID" value="SEV93635.1"/>
    <property type="molecule type" value="Genomic_DNA"/>
</dbReference>
<feature type="domain" description="CheR-type methyltransferase" evidence="6">
    <location>
        <begin position="1"/>
        <end position="265"/>
    </location>
</feature>
<keyword evidence="8" id="KW-1185">Reference proteome</keyword>
<dbReference type="Pfam" id="PF01739">
    <property type="entry name" value="CheR"/>
    <property type="match status" value="1"/>
</dbReference>